<evidence type="ECO:0000313" key="9">
    <source>
        <dbReference type="Proteomes" id="UP000305948"/>
    </source>
</evidence>
<organism evidence="8 9">
    <name type="scientific">Heliocybe sulcata</name>
    <dbReference type="NCBI Taxonomy" id="5364"/>
    <lineage>
        <taxon>Eukaryota</taxon>
        <taxon>Fungi</taxon>
        <taxon>Dikarya</taxon>
        <taxon>Basidiomycota</taxon>
        <taxon>Agaricomycotina</taxon>
        <taxon>Agaricomycetes</taxon>
        <taxon>Gloeophyllales</taxon>
        <taxon>Gloeophyllaceae</taxon>
        <taxon>Heliocybe</taxon>
    </lineage>
</organism>
<evidence type="ECO:0000313" key="8">
    <source>
        <dbReference type="EMBL" id="TFK53224.1"/>
    </source>
</evidence>
<evidence type="ECO:0000259" key="7">
    <source>
        <dbReference type="PROSITE" id="PS51085"/>
    </source>
</evidence>
<dbReference type="InterPro" id="IPR001041">
    <property type="entry name" value="2Fe-2S_ferredoxin-type"/>
</dbReference>
<evidence type="ECO:0000256" key="6">
    <source>
        <dbReference type="ARBA" id="ARBA00034078"/>
    </source>
</evidence>
<dbReference type="Gene3D" id="3.10.20.30">
    <property type="match status" value="1"/>
</dbReference>
<gene>
    <name evidence="8" type="ORF">OE88DRAFT_1793653</name>
</gene>
<reference evidence="8 9" key="1">
    <citation type="journal article" date="2019" name="Nat. Ecol. Evol.">
        <title>Megaphylogeny resolves global patterns of mushroom evolution.</title>
        <authorList>
            <person name="Varga T."/>
            <person name="Krizsan K."/>
            <person name="Foldi C."/>
            <person name="Dima B."/>
            <person name="Sanchez-Garcia M."/>
            <person name="Sanchez-Ramirez S."/>
            <person name="Szollosi G.J."/>
            <person name="Szarkandi J.G."/>
            <person name="Papp V."/>
            <person name="Albert L."/>
            <person name="Andreopoulos W."/>
            <person name="Angelini C."/>
            <person name="Antonin V."/>
            <person name="Barry K.W."/>
            <person name="Bougher N.L."/>
            <person name="Buchanan P."/>
            <person name="Buyck B."/>
            <person name="Bense V."/>
            <person name="Catcheside P."/>
            <person name="Chovatia M."/>
            <person name="Cooper J."/>
            <person name="Damon W."/>
            <person name="Desjardin D."/>
            <person name="Finy P."/>
            <person name="Geml J."/>
            <person name="Haridas S."/>
            <person name="Hughes K."/>
            <person name="Justo A."/>
            <person name="Karasinski D."/>
            <person name="Kautmanova I."/>
            <person name="Kiss B."/>
            <person name="Kocsube S."/>
            <person name="Kotiranta H."/>
            <person name="LaButti K.M."/>
            <person name="Lechner B.E."/>
            <person name="Liimatainen K."/>
            <person name="Lipzen A."/>
            <person name="Lukacs Z."/>
            <person name="Mihaltcheva S."/>
            <person name="Morgado L.N."/>
            <person name="Niskanen T."/>
            <person name="Noordeloos M.E."/>
            <person name="Ohm R.A."/>
            <person name="Ortiz-Santana B."/>
            <person name="Ovrebo C."/>
            <person name="Racz N."/>
            <person name="Riley R."/>
            <person name="Savchenko A."/>
            <person name="Shiryaev A."/>
            <person name="Soop K."/>
            <person name="Spirin V."/>
            <person name="Szebenyi C."/>
            <person name="Tomsovsky M."/>
            <person name="Tulloss R.E."/>
            <person name="Uehling J."/>
            <person name="Grigoriev I.V."/>
            <person name="Vagvolgyi C."/>
            <person name="Papp T."/>
            <person name="Martin F.M."/>
            <person name="Miettinen O."/>
            <person name="Hibbett D.S."/>
            <person name="Nagy L.G."/>
        </authorList>
    </citation>
    <scope>NUCLEOTIDE SEQUENCE [LARGE SCALE GENOMIC DNA]</scope>
    <source>
        <strain evidence="8 9">OMC1185</strain>
    </source>
</reference>
<dbReference type="PANTHER" id="PTHR23426:SF65">
    <property type="entry name" value="FERREDOXIN-2, MITOCHONDRIAL"/>
    <property type="match status" value="1"/>
</dbReference>
<sequence>MYTMAARPLLTSLAATSTSLSSRIQAHKSRQLAPWVSSLCWTEQRRRVPVSPSARTTPESRAMHTTAAVRHGDVTRPKPGTGIKVHFKDAKGNELKTIEGNEGDDLLSLAHEHDIDLEGACEGSIACSTCHVILTPEHYDLLPEPSDDENDMLDMAFGLTDTSRLGCQVKLTRELDGMVAQLPAATRNMFVDDISGALSRGRFEHWSDVHYPSSRDGKQLQFSLGKGRQLQFFLEESKQPGLPRERKTMSYSSLFSFLWTRTLTGKASRPSWAPLEHYICARRCRKSNCTSPAWGRATNRRIPHQLRVRWWVHGTHSARFREVDRTAHDLNPIRVQVPFRSPLERGSTRLSCVVRKGSGRKPALLASKQLVPAAARDPLTSRGKPAGVFEQNARISIDADPA</sequence>
<dbReference type="Pfam" id="PF00111">
    <property type="entry name" value="Fer2"/>
    <property type="match status" value="1"/>
</dbReference>
<protein>
    <recommendedName>
        <fullName evidence="7">2Fe-2S ferredoxin-type domain-containing protein</fullName>
    </recommendedName>
</protein>
<dbReference type="PROSITE" id="PS51085">
    <property type="entry name" value="2FE2S_FER_2"/>
    <property type="match status" value="1"/>
</dbReference>
<evidence type="ECO:0000256" key="5">
    <source>
        <dbReference type="ARBA" id="ARBA00023014"/>
    </source>
</evidence>
<comment type="cofactor">
    <cofactor evidence="6">
        <name>[2Fe-2S] cluster</name>
        <dbReference type="ChEBI" id="CHEBI:190135"/>
    </cofactor>
</comment>
<feature type="domain" description="2Fe-2S ferredoxin-type" evidence="7">
    <location>
        <begin position="81"/>
        <end position="186"/>
    </location>
</feature>
<dbReference type="PROSITE" id="PS00814">
    <property type="entry name" value="ADX"/>
    <property type="match status" value="1"/>
</dbReference>
<dbReference type="InterPro" id="IPR012675">
    <property type="entry name" value="Beta-grasp_dom_sf"/>
</dbReference>
<keyword evidence="4" id="KW-0408">Iron</keyword>
<keyword evidence="3" id="KW-0479">Metal-binding</keyword>
<dbReference type="OrthoDB" id="268593at2759"/>
<dbReference type="GO" id="GO:0046872">
    <property type="term" value="F:metal ion binding"/>
    <property type="evidence" value="ECO:0007669"/>
    <property type="project" value="UniProtKB-KW"/>
</dbReference>
<proteinExistence type="inferred from homology"/>
<dbReference type="GO" id="GO:0140647">
    <property type="term" value="P:P450-containing electron transport chain"/>
    <property type="evidence" value="ECO:0007669"/>
    <property type="project" value="InterPro"/>
</dbReference>
<dbReference type="SUPFAM" id="SSF54292">
    <property type="entry name" value="2Fe-2S ferredoxin-like"/>
    <property type="match status" value="1"/>
</dbReference>
<dbReference type="EMBL" id="ML213508">
    <property type="protein sequence ID" value="TFK53224.1"/>
    <property type="molecule type" value="Genomic_DNA"/>
</dbReference>
<comment type="similarity">
    <text evidence="1">Belongs to the adrenodoxin/putidaredoxin family.</text>
</comment>
<keyword evidence="9" id="KW-1185">Reference proteome</keyword>
<dbReference type="InterPro" id="IPR001055">
    <property type="entry name" value="Adrenodoxin-like"/>
</dbReference>
<keyword evidence="2" id="KW-0001">2Fe-2S</keyword>
<dbReference type="GO" id="GO:0051537">
    <property type="term" value="F:2 iron, 2 sulfur cluster binding"/>
    <property type="evidence" value="ECO:0007669"/>
    <property type="project" value="UniProtKB-KW"/>
</dbReference>
<dbReference type="PANTHER" id="PTHR23426">
    <property type="entry name" value="FERREDOXIN/ADRENODOXIN"/>
    <property type="match status" value="1"/>
</dbReference>
<evidence type="ECO:0000256" key="4">
    <source>
        <dbReference type="ARBA" id="ARBA00023004"/>
    </source>
</evidence>
<dbReference type="CDD" id="cd00207">
    <property type="entry name" value="fer2"/>
    <property type="match status" value="1"/>
</dbReference>
<accession>A0A5C3N6A3</accession>
<evidence type="ECO:0000256" key="3">
    <source>
        <dbReference type="ARBA" id="ARBA00022723"/>
    </source>
</evidence>
<dbReference type="STRING" id="5364.A0A5C3N6A3"/>
<dbReference type="GO" id="GO:0009055">
    <property type="term" value="F:electron transfer activity"/>
    <property type="evidence" value="ECO:0007669"/>
    <property type="project" value="TreeGrafter"/>
</dbReference>
<dbReference type="Proteomes" id="UP000305948">
    <property type="component" value="Unassembled WGS sequence"/>
</dbReference>
<dbReference type="InterPro" id="IPR036010">
    <property type="entry name" value="2Fe-2S_ferredoxin-like_sf"/>
</dbReference>
<dbReference type="AlphaFoldDB" id="A0A5C3N6A3"/>
<name>A0A5C3N6A3_9AGAM</name>
<evidence type="ECO:0000256" key="1">
    <source>
        <dbReference type="ARBA" id="ARBA00010914"/>
    </source>
</evidence>
<keyword evidence="5" id="KW-0411">Iron-sulfur</keyword>
<dbReference type="InterPro" id="IPR018298">
    <property type="entry name" value="Adrenodoxin_Fe-S_BS"/>
</dbReference>
<evidence type="ECO:0000256" key="2">
    <source>
        <dbReference type="ARBA" id="ARBA00022714"/>
    </source>
</evidence>
<dbReference type="PRINTS" id="PR00355">
    <property type="entry name" value="ADRENODOXIN"/>
</dbReference>
<dbReference type="GO" id="GO:0005739">
    <property type="term" value="C:mitochondrion"/>
    <property type="evidence" value="ECO:0007669"/>
    <property type="project" value="TreeGrafter"/>
</dbReference>